<dbReference type="AlphaFoldDB" id="A0A0A9B0B6"/>
<reference evidence="1" key="1">
    <citation type="submission" date="2014-09" db="EMBL/GenBank/DDBJ databases">
        <authorList>
            <person name="Magalhaes I.L.F."/>
            <person name="Oliveira U."/>
            <person name="Santos F.R."/>
            <person name="Vidigal T.H.D.A."/>
            <person name="Brescovit A.D."/>
            <person name="Santos A.J."/>
        </authorList>
    </citation>
    <scope>NUCLEOTIDE SEQUENCE</scope>
    <source>
        <tissue evidence="1">Shoot tissue taken approximately 20 cm above the soil surface</tissue>
    </source>
</reference>
<accession>A0A0A9B0B6</accession>
<organism evidence="1">
    <name type="scientific">Arundo donax</name>
    <name type="common">Giant reed</name>
    <name type="synonym">Donax arundinaceus</name>
    <dbReference type="NCBI Taxonomy" id="35708"/>
    <lineage>
        <taxon>Eukaryota</taxon>
        <taxon>Viridiplantae</taxon>
        <taxon>Streptophyta</taxon>
        <taxon>Embryophyta</taxon>
        <taxon>Tracheophyta</taxon>
        <taxon>Spermatophyta</taxon>
        <taxon>Magnoliopsida</taxon>
        <taxon>Liliopsida</taxon>
        <taxon>Poales</taxon>
        <taxon>Poaceae</taxon>
        <taxon>PACMAD clade</taxon>
        <taxon>Arundinoideae</taxon>
        <taxon>Arundineae</taxon>
        <taxon>Arundo</taxon>
    </lineage>
</organism>
<dbReference type="EMBL" id="GBRH01241079">
    <property type="protein sequence ID" value="JAD56816.1"/>
    <property type="molecule type" value="Transcribed_RNA"/>
</dbReference>
<reference evidence="1" key="2">
    <citation type="journal article" date="2015" name="Data Brief">
        <title>Shoot transcriptome of the giant reed, Arundo donax.</title>
        <authorList>
            <person name="Barrero R.A."/>
            <person name="Guerrero F.D."/>
            <person name="Moolhuijzen P."/>
            <person name="Goolsby J.A."/>
            <person name="Tidwell J."/>
            <person name="Bellgard S.E."/>
            <person name="Bellgard M.I."/>
        </authorList>
    </citation>
    <scope>NUCLEOTIDE SEQUENCE</scope>
    <source>
        <tissue evidence="1">Shoot tissue taken approximately 20 cm above the soil surface</tissue>
    </source>
</reference>
<evidence type="ECO:0000313" key="1">
    <source>
        <dbReference type="EMBL" id="JAD56816.1"/>
    </source>
</evidence>
<name>A0A0A9B0B6_ARUDO</name>
<proteinExistence type="predicted"/>
<sequence>MMITLLQLVTSHTLKSWSSYSYHN</sequence>
<protein>
    <submittedName>
        <fullName evidence="1">Uncharacterized protein</fullName>
    </submittedName>
</protein>